<organism evidence="3 4">
    <name type="scientific">Actinacidiphila paucisporea</name>
    <dbReference type="NCBI Taxonomy" id="310782"/>
    <lineage>
        <taxon>Bacteria</taxon>
        <taxon>Bacillati</taxon>
        <taxon>Actinomycetota</taxon>
        <taxon>Actinomycetes</taxon>
        <taxon>Kitasatosporales</taxon>
        <taxon>Streptomycetaceae</taxon>
        <taxon>Actinacidiphila</taxon>
    </lineage>
</organism>
<dbReference type="EMBL" id="FRBI01000001">
    <property type="protein sequence ID" value="SHK78918.1"/>
    <property type="molecule type" value="Genomic_DNA"/>
</dbReference>
<dbReference type="RefSeq" id="WP_073493302.1">
    <property type="nucleotide sequence ID" value="NZ_FRBI01000001.1"/>
</dbReference>
<feature type="region of interest" description="Disordered" evidence="1">
    <location>
        <begin position="189"/>
        <end position="279"/>
    </location>
</feature>
<feature type="transmembrane region" description="Helical" evidence="2">
    <location>
        <begin position="123"/>
        <end position="146"/>
    </location>
</feature>
<feature type="compositionally biased region" description="Basic and acidic residues" evidence="1">
    <location>
        <begin position="211"/>
        <end position="222"/>
    </location>
</feature>
<feature type="transmembrane region" description="Helical" evidence="2">
    <location>
        <begin position="12"/>
        <end position="33"/>
    </location>
</feature>
<keyword evidence="2" id="KW-0472">Membrane</keyword>
<dbReference type="Proteomes" id="UP000184111">
    <property type="component" value="Unassembled WGS sequence"/>
</dbReference>
<feature type="compositionally biased region" description="Basic and acidic residues" evidence="1">
    <location>
        <begin position="189"/>
        <end position="198"/>
    </location>
</feature>
<evidence type="ECO:0000256" key="2">
    <source>
        <dbReference type="SAM" id="Phobius"/>
    </source>
</evidence>
<dbReference type="AlphaFoldDB" id="A0A1M6VBT3"/>
<evidence type="ECO:0008006" key="5">
    <source>
        <dbReference type="Google" id="ProtNLM"/>
    </source>
</evidence>
<proteinExistence type="predicted"/>
<gene>
    <name evidence="3" type="ORF">SAMN05216499_101639</name>
</gene>
<keyword evidence="2" id="KW-1133">Transmembrane helix</keyword>
<evidence type="ECO:0000256" key="1">
    <source>
        <dbReference type="SAM" id="MobiDB-lite"/>
    </source>
</evidence>
<keyword evidence="2" id="KW-0812">Transmembrane</keyword>
<accession>A0A1M6VBT3</accession>
<reference evidence="3 4" key="1">
    <citation type="submission" date="2016-11" db="EMBL/GenBank/DDBJ databases">
        <authorList>
            <person name="Jaros S."/>
            <person name="Januszkiewicz K."/>
            <person name="Wedrychowicz H."/>
        </authorList>
    </citation>
    <scope>NUCLEOTIDE SEQUENCE [LARGE SCALE GENOMIC DNA]</scope>
    <source>
        <strain evidence="3 4">CGMCC 4.2025</strain>
    </source>
</reference>
<sequence>MAAAAARDAELLFAWLITYGLFLIGGLLTRIVYRITEDWWRLRRRGITVVATFMEKSYGTTSDGETTVSKVYAYTDASGGVRTFHGDGRLIATDPARIEVTYDPRDPDRAATRHGPAVRAFQLLAFLLIGLPIVVLTAAYPGVYFAEDQDLGPSSVRGRAAFRDGRATGHVAVVSAVSVVVPGVLRQDEARSAQENQRELAQTSAEEDHESPEGHGERDRILPARTPVLGQPRTPSSNSVTRLMHTELSSEPWVSPRRPVGPASRARAVGDGCAVGSPQ</sequence>
<dbReference type="OrthoDB" id="4184454at2"/>
<evidence type="ECO:0000313" key="3">
    <source>
        <dbReference type="EMBL" id="SHK78918.1"/>
    </source>
</evidence>
<keyword evidence="4" id="KW-1185">Reference proteome</keyword>
<evidence type="ECO:0000313" key="4">
    <source>
        <dbReference type="Proteomes" id="UP000184111"/>
    </source>
</evidence>
<name>A0A1M6VBT3_9ACTN</name>
<protein>
    <recommendedName>
        <fullName evidence="5">DUF3592 domain-containing protein</fullName>
    </recommendedName>
</protein>